<evidence type="ECO:0000256" key="4">
    <source>
        <dbReference type="ARBA" id="ARBA00022475"/>
    </source>
</evidence>
<dbReference type="GO" id="GO:0005886">
    <property type="term" value="C:plasma membrane"/>
    <property type="evidence" value="ECO:0007669"/>
    <property type="project" value="UniProtKB-SubCell"/>
</dbReference>
<keyword evidence="14" id="KW-0969">Cilium</keyword>
<protein>
    <recommendedName>
        <fullName evidence="2 12">Flagellar biosynthetic protein FliP</fullName>
    </recommendedName>
</protein>
<feature type="chain" id="PRO_5021224860" description="Flagellar biosynthetic protein FliP" evidence="13">
    <location>
        <begin position="36"/>
        <end position="253"/>
    </location>
</feature>
<evidence type="ECO:0000256" key="6">
    <source>
        <dbReference type="ARBA" id="ARBA00022795"/>
    </source>
</evidence>
<dbReference type="NCBIfam" id="TIGR01103">
    <property type="entry name" value="fliP"/>
    <property type="match status" value="1"/>
</dbReference>
<keyword evidence="7 12" id="KW-0653">Protein transport</keyword>
<keyword evidence="14" id="KW-0282">Flagellum</keyword>
<dbReference type="PRINTS" id="PR01302">
    <property type="entry name" value="TYPE3IMPPROT"/>
</dbReference>
<evidence type="ECO:0000313" key="14">
    <source>
        <dbReference type="EMBL" id="TGJ77903.1"/>
    </source>
</evidence>
<name>A0A4Z0YGN8_9FIRM</name>
<keyword evidence="4 12" id="KW-1003">Cell membrane</keyword>
<keyword evidence="3 12" id="KW-0813">Transport</keyword>
<keyword evidence="6 12" id="KW-1005">Bacterial flagellum biogenesis</keyword>
<feature type="transmembrane region" description="Helical" evidence="12">
    <location>
        <begin position="190"/>
        <end position="219"/>
    </location>
</feature>
<dbReference type="NCBIfam" id="NF009438">
    <property type="entry name" value="PRK12797.1"/>
    <property type="match status" value="1"/>
</dbReference>
<comment type="function">
    <text evidence="12">Plays a role in the flagellum-specific transport system.</text>
</comment>
<comment type="caution">
    <text evidence="14">The sequence shown here is derived from an EMBL/GenBank/DDBJ whole genome shotgun (WGS) entry which is preliminary data.</text>
</comment>
<evidence type="ECO:0000256" key="3">
    <source>
        <dbReference type="ARBA" id="ARBA00022448"/>
    </source>
</evidence>
<evidence type="ECO:0000256" key="9">
    <source>
        <dbReference type="ARBA" id="ARBA00023136"/>
    </source>
</evidence>
<dbReference type="InterPro" id="IPR005837">
    <property type="entry name" value="FliP"/>
</dbReference>
<dbReference type="Pfam" id="PF00813">
    <property type="entry name" value="FliP"/>
    <property type="match status" value="1"/>
</dbReference>
<dbReference type="InterPro" id="IPR005838">
    <property type="entry name" value="T3SS_IM_P"/>
</dbReference>
<evidence type="ECO:0000313" key="15">
    <source>
        <dbReference type="Proteomes" id="UP000297714"/>
    </source>
</evidence>
<feature type="transmembrane region" description="Helical" evidence="12">
    <location>
        <begin position="59"/>
        <end position="82"/>
    </location>
</feature>
<reference evidence="14 15" key="1">
    <citation type="submission" date="2019-04" db="EMBL/GenBank/DDBJ databases">
        <authorList>
            <person name="Poehlein A."/>
            <person name="Bengelsdorf F.R."/>
            <person name="Duerre P."/>
            <person name="Daniel R."/>
        </authorList>
    </citation>
    <scope>NUCLEOTIDE SEQUENCE [LARGE SCALE GENOMIC DNA]</scope>
    <source>
        <strain evidence="14 15">BS-1</strain>
    </source>
</reference>
<keyword evidence="9 12" id="KW-0472">Membrane</keyword>
<keyword evidence="8 12" id="KW-1133">Transmembrane helix</keyword>
<keyword evidence="5 12" id="KW-0812">Transmembrane</keyword>
<dbReference type="PROSITE" id="PS01061">
    <property type="entry name" value="FLIP_2"/>
    <property type="match status" value="1"/>
</dbReference>
<dbReference type="GO" id="GO:0009425">
    <property type="term" value="C:bacterial-type flagellum basal body"/>
    <property type="evidence" value="ECO:0007669"/>
    <property type="project" value="UniProtKB-SubCell"/>
</dbReference>
<evidence type="ECO:0000256" key="1">
    <source>
        <dbReference type="ARBA" id="ARBA00006257"/>
    </source>
</evidence>
<evidence type="ECO:0000256" key="2">
    <source>
        <dbReference type="ARBA" id="ARBA00021714"/>
    </source>
</evidence>
<feature type="transmembrane region" description="Helical" evidence="12">
    <location>
        <begin position="94"/>
        <end position="113"/>
    </location>
</feature>
<dbReference type="PANTHER" id="PTHR30587:SF0">
    <property type="entry name" value="FLAGELLAR BIOSYNTHETIC PROTEIN FLIP"/>
    <property type="match status" value="1"/>
</dbReference>
<feature type="transmembrane region" description="Helical" evidence="12">
    <location>
        <begin position="231"/>
        <end position="251"/>
    </location>
</feature>
<comment type="similarity">
    <text evidence="1 12">Belongs to the FliP/MopC/SpaP family.</text>
</comment>
<evidence type="ECO:0000256" key="10">
    <source>
        <dbReference type="ARBA" id="ARBA00023143"/>
    </source>
</evidence>
<evidence type="ECO:0000256" key="7">
    <source>
        <dbReference type="ARBA" id="ARBA00022927"/>
    </source>
</evidence>
<keyword evidence="15" id="KW-1185">Reference proteome</keyword>
<evidence type="ECO:0000256" key="12">
    <source>
        <dbReference type="RuleBase" id="RU362069"/>
    </source>
</evidence>
<dbReference type="Proteomes" id="UP000297714">
    <property type="component" value="Unassembled WGS sequence"/>
</dbReference>
<gene>
    <name evidence="12 14" type="primary">fliP</name>
    <name evidence="14" type="ORF">CAGA_03120</name>
</gene>
<dbReference type="AlphaFoldDB" id="A0A4Z0YGN8"/>
<evidence type="ECO:0000256" key="5">
    <source>
        <dbReference type="ARBA" id="ARBA00022692"/>
    </source>
</evidence>
<dbReference type="EMBL" id="SRMQ01000001">
    <property type="protein sequence ID" value="TGJ77903.1"/>
    <property type="molecule type" value="Genomic_DNA"/>
</dbReference>
<proteinExistence type="inferred from homology"/>
<dbReference type="GO" id="GO:0009306">
    <property type="term" value="P:protein secretion"/>
    <property type="evidence" value="ECO:0007669"/>
    <property type="project" value="UniProtKB-UniRule"/>
</dbReference>
<keyword evidence="13" id="KW-0732">Signal</keyword>
<evidence type="ECO:0000256" key="11">
    <source>
        <dbReference type="ARBA" id="ARBA00023225"/>
    </source>
</evidence>
<evidence type="ECO:0000256" key="13">
    <source>
        <dbReference type="SAM" id="SignalP"/>
    </source>
</evidence>
<organism evidence="14 15">
    <name type="scientific">Caproiciproducens galactitolivorans</name>
    <dbReference type="NCBI Taxonomy" id="642589"/>
    <lineage>
        <taxon>Bacteria</taxon>
        <taxon>Bacillati</taxon>
        <taxon>Bacillota</taxon>
        <taxon>Clostridia</taxon>
        <taxon>Eubacteriales</taxon>
        <taxon>Acutalibacteraceae</taxon>
        <taxon>Caproiciproducens</taxon>
    </lineage>
</organism>
<sequence>MPKMRKNKNKIGKKTLLLVTLSLVMLFLLPLQASAASVGVNVNGKSMNTLEIIEMFTILALIPSILIMTTCFTRIVIVLSFLRNALGLQQTPPNQVLISIALFLSLFIMTPVVNEVNTQAYQPYKEQKITQEQFLHKAAVPMKTFMLKNTKKEDLNLFVNLSKAKPVKSVNELSITVVIPAFMTSELKRAFLIGFLIFIPFLIIDMIVSSTLMSMGMIMLPPSMISLPFKLLLFVLVDGWGLLFKTLAASFNV</sequence>
<evidence type="ECO:0000256" key="8">
    <source>
        <dbReference type="ARBA" id="ARBA00022989"/>
    </source>
</evidence>
<comment type="subcellular location">
    <subcellularLocation>
        <location evidence="12">Cell membrane</location>
        <topology evidence="12">Multi-pass membrane protein</topology>
    </subcellularLocation>
    <subcellularLocation>
        <location evidence="12">Bacterial flagellum basal body</location>
    </subcellularLocation>
</comment>
<keyword evidence="10" id="KW-0975">Bacterial flagellum</keyword>
<feature type="signal peptide" evidence="13">
    <location>
        <begin position="1"/>
        <end position="35"/>
    </location>
</feature>
<accession>A0A4Z0YGN8</accession>
<keyword evidence="11 12" id="KW-1006">Bacterial flagellum protein export</keyword>
<dbReference type="PANTHER" id="PTHR30587">
    <property type="entry name" value="FLAGELLAR BIOSYNTHETIC PROTEIN FLIP"/>
    <property type="match status" value="1"/>
</dbReference>
<dbReference type="PRINTS" id="PR00951">
    <property type="entry name" value="FLGBIOSNFLIP"/>
</dbReference>
<keyword evidence="14" id="KW-0966">Cell projection</keyword>
<dbReference type="GO" id="GO:0044781">
    <property type="term" value="P:bacterial-type flagellum organization"/>
    <property type="evidence" value="ECO:0007669"/>
    <property type="project" value="UniProtKB-UniRule"/>
</dbReference>